<proteinExistence type="inferred from homology"/>
<keyword evidence="3" id="KW-0808">Transferase</keyword>
<dbReference type="EMBL" id="BRXY01000280">
    <property type="protein sequence ID" value="GMH83358.1"/>
    <property type="molecule type" value="Genomic_DNA"/>
</dbReference>
<comment type="pathway">
    <text evidence="8">Phospholipid metabolism.</text>
</comment>
<organism evidence="9 10">
    <name type="scientific">Triparma strigata</name>
    <dbReference type="NCBI Taxonomy" id="1606541"/>
    <lineage>
        <taxon>Eukaryota</taxon>
        <taxon>Sar</taxon>
        <taxon>Stramenopiles</taxon>
        <taxon>Ochrophyta</taxon>
        <taxon>Bolidophyceae</taxon>
        <taxon>Parmales</taxon>
        <taxon>Triparmaceae</taxon>
        <taxon>Triparma</taxon>
    </lineage>
</organism>
<evidence type="ECO:0000313" key="10">
    <source>
        <dbReference type="Proteomes" id="UP001165085"/>
    </source>
</evidence>
<keyword evidence="10" id="KW-1185">Reference proteome</keyword>
<dbReference type="SUPFAM" id="SSF52374">
    <property type="entry name" value="Nucleotidylyl transferase"/>
    <property type="match status" value="1"/>
</dbReference>
<dbReference type="GO" id="GO:0005737">
    <property type="term" value="C:cytoplasm"/>
    <property type="evidence" value="ECO:0007669"/>
    <property type="project" value="TreeGrafter"/>
</dbReference>
<dbReference type="InterPro" id="IPR044608">
    <property type="entry name" value="Ect1/PCYT2"/>
</dbReference>
<dbReference type="Proteomes" id="UP001165085">
    <property type="component" value="Unassembled WGS sequence"/>
</dbReference>
<comment type="caution">
    <text evidence="9">The sequence shown here is derived from an EMBL/GenBank/DDBJ whole genome shotgun (WGS) entry which is preliminary data.</text>
</comment>
<dbReference type="PANTHER" id="PTHR45780:SF2">
    <property type="entry name" value="ETHANOLAMINE-PHOSPHATE CYTIDYLYLTRANSFERASE"/>
    <property type="match status" value="1"/>
</dbReference>
<evidence type="ECO:0000313" key="9">
    <source>
        <dbReference type="EMBL" id="GMH83358.1"/>
    </source>
</evidence>
<dbReference type="GO" id="GO:0006646">
    <property type="term" value="P:phosphatidylethanolamine biosynthetic process"/>
    <property type="evidence" value="ECO:0007669"/>
    <property type="project" value="InterPro"/>
</dbReference>
<keyword evidence="5" id="KW-0443">Lipid metabolism</keyword>
<evidence type="ECO:0000256" key="2">
    <source>
        <dbReference type="ARBA" id="ARBA00022516"/>
    </source>
</evidence>
<dbReference type="AlphaFoldDB" id="A0A9W7ELC3"/>
<evidence type="ECO:0000256" key="1">
    <source>
        <dbReference type="ARBA" id="ARBA00010101"/>
    </source>
</evidence>
<dbReference type="PANTHER" id="PTHR45780">
    <property type="entry name" value="ETHANOLAMINE-PHOSPHATE CYTIDYLYLTRANSFERASE"/>
    <property type="match status" value="1"/>
</dbReference>
<dbReference type="InterPro" id="IPR014729">
    <property type="entry name" value="Rossmann-like_a/b/a_fold"/>
</dbReference>
<dbReference type="OrthoDB" id="40021at2759"/>
<dbReference type="Gene3D" id="3.40.50.620">
    <property type="entry name" value="HUPs"/>
    <property type="match status" value="1"/>
</dbReference>
<name>A0A9W7ELC3_9STRA</name>
<dbReference type="GO" id="GO:0004306">
    <property type="term" value="F:ethanolamine-phosphate cytidylyltransferase activity"/>
    <property type="evidence" value="ECO:0007669"/>
    <property type="project" value="InterPro"/>
</dbReference>
<keyword evidence="2" id="KW-0444">Lipid biosynthesis</keyword>
<keyword evidence="4" id="KW-0548">Nucleotidyltransferase</keyword>
<sequence>MTSTVARIPLFLPPSIPLNLIRNGISSVSLASAATDIFTFDEQAKLLSSVSGVSTVTQYTGTTPPQISPHDEYYKSRSLQAKSAFKRALAKKPLFDVEATKKPSPISITDKYLIPTSTDFHSVLSRKPPNSDSSRIVYVSGSFDILTPACIRFLELSKSYGTKIIVGIYSDYEITKVLSINSRLMCGLKPFEPFLTAVPSDNPFPIFSVQERALNLMCLDVVDDVVMDVPILPEAEMLRRLNVGVVGVDGRRDEGGLWRKEEFQGGEGIEVVRIDNEGDMTEIDVLQRV</sequence>
<evidence type="ECO:0000256" key="3">
    <source>
        <dbReference type="ARBA" id="ARBA00022679"/>
    </source>
</evidence>
<accession>A0A9W7ELC3</accession>
<protein>
    <submittedName>
        <fullName evidence="9">Uncharacterized protein</fullName>
    </submittedName>
</protein>
<keyword evidence="7" id="KW-1208">Phospholipid metabolism</keyword>
<evidence type="ECO:0000256" key="7">
    <source>
        <dbReference type="ARBA" id="ARBA00023264"/>
    </source>
</evidence>
<comment type="similarity">
    <text evidence="1">Belongs to the cytidylyltransferase family.</text>
</comment>
<evidence type="ECO:0000256" key="4">
    <source>
        <dbReference type="ARBA" id="ARBA00022695"/>
    </source>
</evidence>
<evidence type="ECO:0000256" key="8">
    <source>
        <dbReference type="ARBA" id="ARBA00025707"/>
    </source>
</evidence>
<gene>
    <name evidence="9" type="ORF">TrST_g4356</name>
</gene>
<evidence type="ECO:0000256" key="5">
    <source>
        <dbReference type="ARBA" id="ARBA00023098"/>
    </source>
</evidence>
<reference evidence="10" key="1">
    <citation type="journal article" date="2023" name="Commun. Biol.">
        <title>Genome analysis of Parmales, the sister group of diatoms, reveals the evolutionary specialization of diatoms from phago-mixotrophs to photoautotrophs.</title>
        <authorList>
            <person name="Ban H."/>
            <person name="Sato S."/>
            <person name="Yoshikawa S."/>
            <person name="Yamada K."/>
            <person name="Nakamura Y."/>
            <person name="Ichinomiya M."/>
            <person name="Sato N."/>
            <person name="Blanc-Mathieu R."/>
            <person name="Endo H."/>
            <person name="Kuwata A."/>
            <person name="Ogata H."/>
        </authorList>
    </citation>
    <scope>NUCLEOTIDE SEQUENCE [LARGE SCALE GENOMIC DNA]</scope>
    <source>
        <strain evidence="10">NIES 3701</strain>
    </source>
</reference>
<evidence type="ECO:0000256" key="6">
    <source>
        <dbReference type="ARBA" id="ARBA00023209"/>
    </source>
</evidence>
<keyword evidence="6" id="KW-0594">Phospholipid biosynthesis</keyword>